<dbReference type="KEGG" id="dvv:114344477"/>
<dbReference type="SUPFAM" id="SSF56300">
    <property type="entry name" value="Metallo-dependent phosphatases"/>
    <property type="match status" value="1"/>
</dbReference>
<name>A0A6P7GNA0_DIAVI</name>
<dbReference type="GO" id="GO:0016020">
    <property type="term" value="C:membrane"/>
    <property type="evidence" value="ECO:0007669"/>
    <property type="project" value="UniProtKB-SubCell"/>
</dbReference>
<dbReference type="InterPro" id="IPR004843">
    <property type="entry name" value="Calcineurin-like_PHP"/>
</dbReference>
<dbReference type="InParanoid" id="A0A6P7GNA0"/>
<dbReference type="InterPro" id="IPR029052">
    <property type="entry name" value="Metallo-depent_PP-like"/>
</dbReference>
<feature type="transmembrane region" description="Helical" evidence="5">
    <location>
        <begin position="14"/>
        <end position="37"/>
    </location>
</feature>
<accession>A0A6P7GNA0</accession>
<evidence type="ECO:0000256" key="5">
    <source>
        <dbReference type="SAM" id="Phobius"/>
    </source>
</evidence>
<dbReference type="GO" id="GO:0005783">
    <property type="term" value="C:endoplasmic reticulum"/>
    <property type="evidence" value="ECO:0007669"/>
    <property type="project" value="TreeGrafter"/>
</dbReference>
<dbReference type="GO" id="GO:0006506">
    <property type="term" value="P:GPI anchor biosynthetic process"/>
    <property type="evidence" value="ECO:0007669"/>
    <property type="project" value="InterPro"/>
</dbReference>
<dbReference type="AlphaFoldDB" id="A0A6P7GNA0"/>
<dbReference type="Proteomes" id="UP001652700">
    <property type="component" value="Unplaced"/>
</dbReference>
<evidence type="ECO:0000313" key="8">
    <source>
        <dbReference type="Proteomes" id="UP001652700"/>
    </source>
</evidence>
<evidence type="ECO:0000313" key="9">
    <source>
        <dbReference type="RefSeq" id="XP_028151114.1"/>
    </source>
</evidence>
<dbReference type="RefSeq" id="XP_028151114.1">
    <property type="nucleotide sequence ID" value="XM_028295313.1"/>
</dbReference>
<dbReference type="InterPro" id="IPR033308">
    <property type="entry name" value="PGAP5/Cdc1/Ted1"/>
</dbReference>
<dbReference type="Pfam" id="PF00149">
    <property type="entry name" value="Metallophos"/>
    <property type="match status" value="1"/>
</dbReference>
<protein>
    <submittedName>
        <fullName evidence="9">Uncharacterized protein C23A1.02c</fullName>
    </submittedName>
</protein>
<evidence type="ECO:0000313" key="7">
    <source>
        <dbReference type="EnsemblMetazoa" id="XP_028151114.1"/>
    </source>
</evidence>
<reference evidence="9" key="1">
    <citation type="submission" date="2025-04" db="UniProtKB">
        <authorList>
            <consortium name="RefSeq"/>
        </authorList>
    </citation>
    <scope>IDENTIFICATION</scope>
    <source>
        <tissue evidence="9">Whole insect</tissue>
    </source>
</reference>
<keyword evidence="4 5" id="KW-0472">Membrane</keyword>
<dbReference type="PANTHER" id="PTHR13315">
    <property type="entry name" value="METALLO PHOSPHOESTERASE RELATED"/>
    <property type="match status" value="1"/>
</dbReference>
<keyword evidence="8" id="KW-1185">Reference proteome</keyword>
<keyword evidence="2 5" id="KW-0812">Transmembrane</keyword>
<keyword evidence="3 5" id="KW-1133">Transmembrane helix</keyword>
<evidence type="ECO:0000256" key="1">
    <source>
        <dbReference type="ARBA" id="ARBA00004141"/>
    </source>
</evidence>
<dbReference type="Gene3D" id="3.60.21.60">
    <property type="match status" value="1"/>
</dbReference>
<dbReference type="PROSITE" id="PS51257">
    <property type="entry name" value="PROKAR_LIPOPROTEIN"/>
    <property type="match status" value="1"/>
</dbReference>
<evidence type="ECO:0000256" key="2">
    <source>
        <dbReference type="ARBA" id="ARBA00022692"/>
    </source>
</evidence>
<proteinExistence type="predicted"/>
<feature type="domain" description="Calcineurin-like phosphoesterase" evidence="6">
    <location>
        <begin position="55"/>
        <end position="245"/>
    </location>
</feature>
<sequence>MLFSRSRRYSRKKCFLYFLFTALFGCVIYIELFSYYINTLNWHQLKCKHQEKCTKILLVADPQIIGNNEEILHFLTPFTIFDSDRFLKQTYIQAYNFVQPDIVIFLGDLMDEGHRATNYEFHQYVRRVFDIFLDTTSSSIVRHIWIPGDNDIGGEDTLVTKEKIDRFEQAFSQPKFITFRNISFFKINRLISDIPVYKKTRDFYNTDELFIGLSHVPLMLKPSNFVDKMLNKMMPHIMFTAHEHKSMIINTDAHLRQDFHLTPVKPEINQIFEYSLGTKDMYEILIPTSSYRMGTNKIGYGFTVIENNDLQFTVLWSPSRFIHLKIYFYVFLCLFTYILLMLLFQCVTLLRCSIRN</sequence>
<dbReference type="EnsemblMetazoa" id="XM_028295313.2">
    <property type="protein sequence ID" value="XP_028151114.1"/>
    <property type="gene ID" value="LOC114344477"/>
</dbReference>
<reference evidence="7" key="2">
    <citation type="submission" date="2025-05" db="UniProtKB">
        <authorList>
            <consortium name="EnsemblMetazoa"/>
        </authorList>
    </citation>
    <scope>IDENTIFICATION</scope>
</reference>
<dbReference type="FunCoup" id="A0A6P7GNA0">
    <property type="interactions" value="95"/>
</dbReference>
<dbReference type="PANTHER" id="PTHR13315:SF4">
    <property type="entry name" value="METALLOPHOSPHOESTERASE, ISOFORM E"/>
    <property type="match status" value="1"/>
</dbReference>
<evidence type="ECO:0000259" key="6">
    <source>
        <dbReference type="Pfam" id="PF00149"/>
    </source>
</evidence>
<organism evidence="9">
    <name type="scientific">Diabrotica virgifera virgifera</name>
    <name type="common">western corn rootworm</name>
    <dbReference type="NCBI Taxonomy" id="50390"/>
    <lineage>
        <taxon>Eukaryota</taxon>
        <taxon>Metazoa</taxon>
        <taxon>Ecdysozoa</taxon>
        <taxon>Arthropoda</taxon>
        <taxon>Hexapoda</taxon>
        <taxon>Insecta</taxon>
        <taxon>Pterygota</taxon>
        <taxon>Neoptera</taxon>
        <taxon>Endopterygota</taxon>
        <taxon>Coleoptera</taxon>
        <taxon>Polyphaga</taxon>
        <taxon>Cucujiformia</taxon>
        <taxon>Chrysomeloidea</taxon>
        <taxon>Chrysomelidae</taxon>
        <taxon>Galerucinae</taxon>
        <taxon>Diabroticina</taxon>
        <taxon>Diabroticites</taxon>
        <taxon>Diabrotica</taxon>
    </lineage>
</organism>
<gene>
    <name evidence="9" type="primary">LOC114344477</name>
</gene>
<feature type="transmembrane region" description="Helical" evidence="5">
    <location>
        <begin position="326"/>
        <end position="350"/>
    </location>
</feature>
<evidence type="ECO:0000256" key="4">
    <source>
        <dbReference type="ARBA" id="ARBA00023136"/>
    </source>
</evidence>
<comment type="subcellular location">
    <subcellularLocation>
        <location evidence="1">Membrane</location>
        <topology evidence="1">Multi-pass membrane protein</topology>
    </subcellularLocation>
</comment>
<evidence type="ECO:0000256" key="3">
    <source>
        <dbReference type="ARBA" id="ARBA00022989"/>
    </source>
</evidence>
<dbReference type="GO" id="GO:0016787">
    <property type="term" value="F:hydrolase activity"/>
    <property type="evidence" value="ECO:0007669"/>
    <property type="project" value="InterPro"/>
</dbReference>
<dbReference type="OrthoDB" id="5977743at2759"/>
<dbReference type="GeneID" id="114344477"/>